<dbReference type="EMBL" id="GBXM01089182">
    <property type="protein sequence ID" value="JAH19395.1"/>
    <property type="molecule type" value="Transcribed_RNA"/>
</dbReference>
<evidence type="ECO:0000313" key="1">
    <source>
        <dbReference type="EMBL" id="JAH19395.1"/>
    </source>
</evidence>
<proteinExistence type="predicted"/>
<protein>
    <submittedName>
        <fullName evidence="1">Uncharacterized protein</fullName>
    </submittedName>
</protein>
<accession>A0A0E9QT13</accession>
<dbReference type="AlphaFoldDB" id="A0A0E9QT13"/>
<reference evidence="1" key="1">
    <citation type="submission" date="2014-11" db="EMBL/GenBank/DDBJ databases">
        <authorList>
            <person name="Amaro Gonzalez C."/>
        </authorList>
    </citation>
    <scope>NUCLEOTIDE SEQUENCE</scope>
</reference>
<name>A0A0E9QT13_ANGAN</name>
<sequence length="19" mass="2394">MFMSYKQYFMRMSENSISL</sequence>
<reference evidence="1" key="2">
    <citation type="journal article" date="2015" name="Fish Shellfish Immunol.">
        <title>Early steps in the European eel (Anguilla anguilla)-Vibrio vulnificus interaction in the gills: Role of the RtxA13 toxin.</title>
        <authorList>
            <person name="Callol A."/>
            <person name="Pajuelo D."/>
            <person name="Ebbesson L."/>
            <person name="Teles M."/>
            <person name="MacKenzie S."/>
            <person name="Amaro C."/>
        </authorList>
    </citation>
    <scope>NUCLEOTIDE SEQUENCE</scope>
</reference>
<organism evidence="1">
    <name type="scientific">Anguilla anguilla</name>
    <name type="common">European freshwater eel</name>
    <name type="synonym">Muraena anguilla</name>
    <dbReference type="NCBI Taxonomy" id="7936"/>
    <lineage>
        <taxon>Eukaryota</taxon>
        <taxon>Metazoa</taxon>
        <taxon>Chordata</taxon>
        <taxon>Craniata</taxon>
        <taxon>Vertebrata</taxon>
        <taxon>Euteleostomi</taxon>
        <taxon>Actinopterygii</taxon>
        <taxon>Neopterygii</taxon>
        <taxon>Teleostei</taxon>
        <taxon>Anguilliformes</taxon>
        <taxon>Anguillidae</taxon>
        <taxon>Anguilla</taxon>
    </lineage>
</organism>